<dbReference type="InterPro" id="IPR036942">
    <property type="entry name" value="Beta-barrel_TonB_sf"/>
</dbReference>
<dbReference type="HOGENOM" id="CLU_004317_0_1_10"/>
<evidence type="ECO:0000256" key="4">
    <source>
        <dbReference type="ARBA" id="ARBA00022692"/>
    </source>
</evidence>
<comment type="similarity">
    <text evidence="8 9">Belongs to the TonB-dependent receptor family.</text>
</comment>
<evidence type="ECO:0000256" key="1">
    <source>
        <dbReference type="ARBA" id="ARBA00004571"/>
    </source>
</evidence>
<evidence type="ECO:0000256" key="7">
    <source>
        <dbReference type="ARBA" id="ARBA00023237"/>
    </source>
</evidence>
<protein>
    <submittedName>
        <fullName evidence="12">TonB-linked outer membrane protein, SusC/RagA family</fullName>
    </submittedName>
</protein>
<sequence length="1218" mass="136200">MKNLLFRKQLDSRQEKARLRQLLLTMKITVILSLVFMTCVHADSVAQKVSLSLKNAKLEEVFSSISKQTKYRFLYEDEVIKNAKPVNVELKGASVENALSNVLNSADYSFKIIAGTITVNKITPVASRNLDIQRPVTGTIKDENGRPLAGATVSVKGSSTSTSTNDQGYFSINAASNATLVVRFVGFNPKEISVSGRSSIEVELTGADKALEEVVITGIGSRIDKNLFTGATAKVNMKDVEIGGMADASRSLEGRIAGVTVQNTTGTFGSAPKIRVRGATSIFGSSKPLWVVDGIIIEDVSDVSSDDLSSGDALTLISSAVAGLNASDIESFTVLKDGSATSIYGARAMGGVIVITTKRGRAGYNSFNYVGEYTSRAIPSYNTFNIMNSQEQMSVYQFLQQRGWLNLSDVSVASESGVYGKMYQLINAGQLENTEAARNAYLRQAEYRNTNWFKELFSTSIMNNHSLSISSGTDKSQYYTSVSALVDPGWAKQSNFKRYTASLNASYNLLDNLKLDLLTGGSYRNQRAPGTLGQTIDVVSLNVKRDFDINPYAYALNTSRTLDPNELYTRNYAPFNILHELENNYMDINVSDVKFQGELKWKLFNKLELAALGAVRYQQTSQQHHVKDDSNQATAYRWMPNTIIRDKNPYLYTDPDNPYAVPVSILPSGGIYNRTDNKMLTNDFRFTFNYNETFNDVHKLYVFGGASVNSVERNNNWFRGWGLQYNLGEIPFTDYRIFKRGQEENSNYFSVDRTKDGGLANIRSREVAFFGQANYSYDNRYSINGTLRYEGTNRLGRSTSARWLPTWNVSGLWNVHEEQFFKDWESPINNLSFKGSYSLTADRGPAFVTNSKVIIRSYNPWRPNTADKETGLEIADLENSDLTFEKKHELNIGASLGLFNNRLAIDVDWYKRNQFDLIGIVNTQGLGGQITKYGNVAEMKSNGLEISVSGTIIKNDNFSWVSNFIYTKTKNKVTKLENNQRVLDLITGNGFALEGYPVRSLFSIPFARIQNNGLPVFGYLDNAETTTGIYFQDRDKLGFLKYEGPTEPTDLGSFGNIFSYKNFKLNVFFTYSFGNVVRLDPVYKTKYSDLTATTREFWDAWTVPGEEGRTNVPVILDNRFIRNNSQYEYAYNAYNYSTVNMASGDFVRLKDVSLSYDLPKTVANSFKLSSLGLRLNATNLWLVYADKRLNGQDPEFINSGGVALPIPRQYTLTVKLGL</sequence>
<dbReference type="Gene3D" id="2.40.170.20">
    <property type="entry name" value="TonB-dependent receptor, beta-barrel domain"/>
    <property type="match status" value="1"/>
</dbReference>
<dbReference type="GO" id="GO:0009279">
    <property type="term" value="C:cell outer membrane"/>
    <property type="evidence" value="ECO:0007669"/>
    <property type="project" value="UniProtKB-SubCell"/>
</dbReference>
<dbReference type="EMBL" id="ACHA02000004">
    <property type="protein sequence ID" value="EFK59020.1"/>
    <property type="molecule type" value="Genomic_DNA"/>
</dbReference>
<evidence type="ECO:0000256" key="5">
    <source>
        <dbReference type="ARBA" id="ARBA00023077"/>
    </source>
</evidence>
<evidence type="ECO:0000313" key="12">
    <source>
        <dbReference type="EMBL" id="EFK59020.1"/>
    </source>
</evidence>
<dbReference type="NCBIfam" id="TIGR04057">
    <property type="entry name" value="SusC_RagA_signa"/>
    <property type="match status" value="1"/>
</dbReference>
<dbReference type="SUPFAM" id="SSF49464">
    <property type="entry name" value="Carboxypeptidase regulatory domain-like"/>
    <property type="match status" value="1"/>
</dbReference>
<dbReference type="Pfam" id="PF00593">
    <property type="entry name" value="TonB_dep_Rec_b-barrel"/>
    <property type="match status" value="1"/>
</dbReference>
<keyword evidence="6 8" id="KW-0472">Membrane</keyword>
<dbReference type="Gene3D" id="2.170.130.10">
    <property type="entry name" value="TonB-dependent receptor, plug domain"/>
    <property type="match status" value="1"/>
</dbReference>
<dbReference type="eggNOG" id="COG4206">
    <property type="taxonomic scope" value="Bacteria"/>
</dbReference>
<dbReference type="InterPro" id="IPR008969">
    <property type="entry name" value="CarboxyPept-like_regulatory"/>
</dbReference>
<name>D7VJG7_SPHSI</name>
<evidence type="ECO:0000256" key="3">
    <source>
        <dbReference type="ARBA" id="ARBA00022452"/>
    </source>
</evidence>
<dbReference type="InterPro" id="IPR000531">
    <property type="entry name" value="Beta-barrel_TonB"/>
</dbReference>
<evidence type="ECO:0000256" key="8">
    <source>
        <dbReference type="PROSITE-ProRule" id="PRU01360"/>
    </source>
</evidence>
<keyword evidence="3 8" id="KW-1134">Transmembrane beta strand</keyword>
<dbReference type="AlphaFoldDB" id="D7VJG7"/>
<dbReference type="STRING" id="525373.HMPREF0766_11136"/>
<organism evidence="12 13">
    <name type="scientific">Sphingobacterium spiritivorum ATCC 33861</name>
    <dbReference type="NCBI Taxonomy" id="525373"/>
    <lineage>
        <taxon>Bacteria</taxon>
        <taxon>Pseudomonadati</taxon>
        <taxon>Bacteroidota</taxon>
        <taxon>Sphingobacteriia</taxon>
        <taxon>Sphingobacteriales</taxon>
        <taxon>Sphingobacteriaceae</taxon>
        <taxon>Sphingobacterium</taxon>
    </lineage>
</organism>
<evidence type="ECO:0000256" key="9">
    <source>
        <dbReference type="RuleBase" id="RU003357"/>
    </source>
</evidence>
<dbReference type="RefSeq" id="WP_003000637.1">
    <property type="nucleotide sequence ID" value="NZ_GL379774.1"/>
</dbReference>
<evidence type="ECO:0000256" key="6">
    <source>
        <dbReference type="ARBA" id="ARBA00023136"/>
    </source>
</evidence>
<dbReference type="InterPro" id="IPR023996">
    <property type="entry name" value="TonB-dep_OMP_SusC/RagA"/>
</dbReference>
<dbReference type="SUPFAM" id="SSF56935">
    <property type="entry name" value="Porins"/>
    <property type="match status" value="1"/>
</dbReference>
<dbReference type="PROSITE" id="PS52016">
    <property type="entry name" value="TONB_DEPENDENT_REC_3"/>
    <property type="match status" value="1"/>
</dbReference>
<evidence type="ECO:0000259" key="11">
    <source>
        <dbReference type="Pfam" id="PF07715"/>
    </source>
</evidence>
<feature type="domain" description="TonB-dependent receptor plug" evidence="11">
    <location>
        <begin position="229"/>
        <end position="352"/>
    </location>
</feature>
<dbReference type="NCBIfam" id="TIGR04056">
    <property type="entry name" value="OMP_RagA_SusC"/>
    <property type="match status" value="1"/>
</dbReference>
<evidence type="ECO:0000313" key="13">
    <source>
        <dbReference type="Proteomes" id="UP000006258"/>
    </source>
</evidence>
<dbReference type="InterPro" id="IPR039426">
    <property type="entry name" value="TonB-dep_rcpt-like"/>
</dbReference>
<evidence type="ECO:0000256" key="2">
    <source>
        <dbReference type="ARBA" id="ARBA00022448"/>
    </source>
</evidence>
<keyword evidence="13" id="KW-1185">Reference proteome</keyword>
<dbReference type="InterPro" id="IPR012910">
    <property type="entry name" value="Plug_dom"/>
</dbReference>
<dbReference type="Gene3D" id="2.60.40.1120">
    <property type="entry name" value="Carboxypeptidase-like, regulatory domain"/>
    <property type="match status" value="1"/>
</dbReference>
<accession>D7VJG7</accession>
<dbReference type="OrthoDB" id="9768177at2"/>
<gene>
    <name evidence="12" type="ORF">HMPREF0766_11136</name>
</gene>
<dbReference type="Pfam" id="PF13715">
    <property type="entry name" value="CarbopepD_reg_2"/>
    <property type="match status" value="1"/>
</dbReference>
<comment type="subcellular location">
    <subcellularLocation>
        <location evidence="1 8">Cell outer membrane</location>
        <topology evidence="1 8">Multi-pass membrane protein</topology>
    </subcellularLocation>
</comment>
<feature type="domain" description="TonB-dependent receptor-like beta-barrel" evidence="10">
    <location>
        <begin position="625"/>
        <end position="1180"/>
    </location>
</feature>
<proteinExistence type="inferred from homology"/>
<dbReference type="Pfam" id="PF07715">
    <property type="entry name" value="Plug"/>
    <property type="match status" value="1"/>
</dbReference>
<dbReference type="Proteomes" id="UP000006258">
    <property type="component" value="Unassembled WGS sequence"/>
</dbReference>
<evidence type="ECO:0000259" key="10">
    <source>
        <dbReference type="Pfam" id="PF00593"/>
    </source>
</evidence>
<comment type="caution">
    <text evidence="12">The sequence shown here is derived from an EMBL/GenBank/DDBJ whole genome shotgun (WGS) entry which is preliminary data.</text>
</comment>
<keyword evidence="2 8" id="KW-0813">Transport</keyword>
<keyword evidence="5 9" id="KW-0798">TonB box</keyword>
<dbReference type="InterPro" id="IPR023997">
    <property type="entry name" value="TonB-dep_OMP_SusC/RagA_CS"/>
</dbReference>
<keyword evidence="4 8" id="KW-0812">Transmembrane</keyword>
<dbReference type="GeneID" id="95428307"/>
<reference evidence="12" key="1">
    <citation type="submission" date="2010-07" db="EMBL/GenBank/DDBJ databases">
        <authorList>
            <person name="Muzny D."/>
            <person name="Qin X."/>
            <person name="Buhay C."/>
            <person name="Dugan-Rocha S."/>
            <person name="Ding Y."/>
            <person name="Chen G."/>
            <person name="Hawes A."/>
            <person name="Holder M."/>
            <person name="Jhangiani S."/>
            <person name="Johnson A."/>
            <person name="Khan Z."/>
            <person name="Li Z."/>
            <person name="Liu W."/>
            <person name="Liu X."/>
            <person name="Perez L."/>
            <person name="Shen H."/>
            <person name="Wang Q."/>
            <person name="Watt J."/>
            <person name="Xi L."/>
            <person name="Xin Y."/>
            <person name="Zhou J."/>
            <person name="Deng J."/>
            <person name="Jiang H."/>
            <person name="Liu Y."/>
            <person name="Qu J."/>
            <person name="Song X.-Z."/>
            <person name="Zhang L."/>
            <person name="Villasana D."/>
            <person name="Johnson A."/>
            <person name="Liu J."/>
            <person name="Liyanage D."/>
            <person name="Lorensuhewa L."/>
            <person name="Robinson T."/>
            <person name="Song A."/>
            <person name="Song B.-B."/>
            <person name="Dinh H."/>
            <person name="Thornton R."/>
            <person name="Coyle M."/>
            <person name="Francisco L."/>
            <person name="Jackson L."/>
            <person name="Javaid M."/>
            <person name="Korchina V."/>
            <person name="Kovar C."/>
            <person name="Mata R."/>
            <person name="Mathew T."/>
            <person name="Ngo R."/>
            <person name="Nguyen L."/>
            <person name="Nguyen N."/>
            <person name="Okwuonu G."/>
            <person name="Ongeri F."/>
            <person name="Pham C."/>
            <person name="Simmons D."/>
            <person name="Wilczek-Boney K."/>
            <person name="Hale W."/>
            <person name="Jakkamsetti A."/>
            <person name="Pham P."/>
            <person name="Ruth R."/>
            <person name="San Lucas F."/>
            <person name="Warren J."/>
            <person name="Zhang J."/>
            <person name="Zhao Z."/>
            <person name="Zhou C."/>
            <person name="Zhu D."/>
            <person name="Lee S."/>
            <person name="Bess C."/>
            <person name="Blankenburg K."/>
            <person name="Forbes L."/>
            <person name="Fu Q."/>
            <person name="Gubbala S."/>
            <person name="Hirani K."/>
            <person name="Jayaseelan J.C."/>
            <person name="Lara F."/>
            <person name="Munidasa M."/>
            <person name="Palculict T."/>
            <person name="Patil S."/>
            <person name="Pu L.-L."/>
            <person name="Saada N."/>
            <person name="Tang L."/>
            <person name="Weissenberger G."/>
            <person name="Zhu Y."/>
            <person name="Hemphill L."/>
            <person name="Shang Y."/>
            <person name="Youmans B."/>
            <person name="Ayvaz T."/>
            <person name="Ross M."/>
            <person name="Santibanez J."/>
            <person name="Aqrawi P."/>
            <person name="Gross S."/>
            <person name="Joshi V."/>
            <person name="Fowler G."/>
            <person name="Nazareth L."/>
            <person name="Reid J."/>
            <person name="Worley K."/>
            <person name="Petrosino J."/>
            <person name="Highlander S."/>
            <person name="Gibbs R."/>
        </authorList>
    </citation>
    <scope>NUCLEOTIDE SEQUENCE [LARGE SCALE GENOMIC DNA]</scope>
    <source>
        <strain evidence="12">ATCC 33861</strain>
    </source>
</reference>
<dbReference type="InterPro" id="IPR037066">
    <property type="entry name" value="Plug_dom_sf"/>
</dbReference>
<keyword evidence="7 8" id="KW-0998">Cell outer membrane</keyword>